<name>A0A6A6K478_HEVBR</name>
<accession>A0A6A6K478</accession>
<evidence type="ECO:0000259" key="2">
    <source>
        <dbReference type="Pfam" id="PF12776"/>
    </source>
</evidence>
<feature type="compositionally biased region" description="Polar residues" evidence="1">
    <location>
        <begin position="124"/>
        <end position="139"/>
    </location>
</feature>
<sequence>MSGRDHVVWTNEMDNVLINGMLEEDHKGNRPEGTWNTRAFDNMLQEKLEARKWMHTPINNYDKLYERYGDQRATSEYAESAREKVRRWQREGSSSQIDLNDTFENIIMSYSEFNWANEVNDNSMNSPEPSLHSQGTFSRGSKRKASIMEMLERQYERLNSRIERVSEVLERGNAIAEKSLAILESD</sequence>
<dbReference type="EMBL" id="JAAGAX010000018">
    <property type="protein sequence ID" value="KAF2283580.1"/>
    <property type="molecule type" value="Genomic_DNA"/>
</dbReference>
<evidence type="ECO:0000256" key="1">
    <source>
        <dbReference type="SAM" id="MobiDB-lite"/>
    </source>
</evidence>
<protein>
    <recommendedName>
        <fullName evidence="2">Myb/SANT-like domain-containing protein</fullName>
    </recommendedName>
</protein>
<keyword evidence="4" id="KW-1185">Reference proteome</keyword>
<dbReference type="PANTHER" id="PTHR46929:SF3">
    <property type="entry name" value="MYB_SANT-LIKE DOMAIN-CONTAINING PROTEIN"/>
    <property type="match status" value="1"/>
</dbReference>
<evidence type="ECO:0000313" key="3">
    <source>
        <dbReference type="EMBL" id="KAF2283580.1"/>
    </source>
</evidence>
<gene>
    <name evidence="3" type="ORF">GH714_012068</name>
</gene>
<evidence type="ECO:0000313" key="4">
    <source>
        <dbReference type="Proteomes" id="UP000467840"/>
    </source>
</evidence>
<comment type="caution">
    <text evidence="3">The sequence shown here is derived from an EMBL/GenBank/DDBJ whole genome shotgun (WGS) entry which is preliminary data.</text>
</comment>
<dbReference type="InterPro" id="IPR024752">
    <property type="entry name" value="Myb/SANT-like_dom"/>
</dbReference>
<dbReference type="AlphaFoldDB" id="A0A6A6K478"/>
<feature type="domain" description="Myb/SANT-like" evidence="2">
    <location>
        <begin position="9"/>
        <end position="69"/>
    </location>
</feature>
<dbReference type="Pfam" id="PF12776">
    <property type="entry name" value="Myb_DNA-bind_3"/>
    <property type="match status" value="1"/>
</dbReference>
<organism evidence="3 4">
    <name type="scientific">Hevea brasiliensis</name>
    <name type="common">Para rubber tree</name>
    <name type="synonym">Siphonia brasiliensis</name>
    <dbReference type="NCBI Taxonomy" id="3981"/>
    <lineage>
        <taxon>Eukaryota</taxon>
        <taxon>Viridiplantae</taxon>
        <taxon>Streptophyta</taxon>
        <taxon>Embryophyta</taxon>
        <taxon>Tracheophyta</taxon>
        <taxon>Spermatophyta</taxon>
        <taxon>Magnoliopsida</taxon>
        <taxon>eudicotyledons</taxon>
        <taxon>Gunneridae</taxon>
        <taxon>Pentapetalae</taxon>
        <taxon>rosids</taxon>
        <taxon>fabids</taxon>
        <taxon>Malpighiales</taxon>
        <taxon>Euphorbiaceae</taxon>
        <taxon>Crotonoideae</taxon>
        <taxon>Micrandreae</taxon>
        <taxon>Hevea</taxon>
    </lineage>
</organism>
<proteinExistence type="predicted"/>
<dbReference type="Proteomes" id="UP000467840">
    <property type="component" value="Chromosome 12"/>
</dbReference>
<dbReference type="PANTHER" id="PTHR46929">
    <property type="entry name" value="EXPRESSED PROTEIN"/>
    <property type="match status" value="1"/>
</dbReference>
<reference evidence="3 4" key="1">
    <citation type="journal article" date="2020" name="Mol. Plant">
        <title>The Chromosome-Based Rubber Tree Genome Provides New Insights into Spurge Genome Evolution and Rubber Biosynthesis.</title>
        <authorList>
            <person name="Liu J."/>
            <person name="Shi C."/>
            <person name="Shi C.C."/>
            <person name="Li W."/>
            <person name="Zhang Q.J."/>
            <person name="Zhang Y."/>
            <person name="Li K."/>
            <person name="Lu H.F."/>
            <person name="Shi C."/>
            <person name="Zhu S.T."/>
            <person name="Xiao Z.Y."/>
            <person name="Nan H."/>
            <person name="Yue Y."/>
            <person name="Zhu X.G."/>
            <person name="Wu Y."/>
            <person name="Hong X.N."/>
            <person name="Fan G.Y."/>
            <person name="Tong Y."/>
            <person name="Zhang D."/>
            <person name="Mao C.L."/>
            <person name="Liu Y.L."/>
            <person name="Hao S.J."/>
            <person name="Liu W.Q."/>
            <person name="Lv M.Q."/>
            <person name="Zhang H.B."/>
            <person name="Liu Y."/>
            <person name="Hu-Tang G.R."/>
            <person name="Wang J.P."/>
            <person name="Wang J.H."/>
            <person name="Sun Y.H."/>
            <person name="Ni S.B."/>
            <person name="Chen W.B."/>
            <person name="Zhang X.C."/>
            <person name="Jiao Y.N."/>
            <person name="Eichler E.E."/>
            <person name="Li G.H."/>
            <person name="Liu X."/>
            <person name="Gao L.Z."/>
        </authorList>
    </citation>
    <scope>NUCLEOTIDE SEQUENCE [LARGE SCALE GENOMIC DNA]</scope>
    <source>
        <strain evidence="4">cv. GT1</strain>
        <tissue evidence="3">Leaf</tissue>
    </source>
</reference>
<feature type="region of interest" description="Disordered" evidence="1">
    <location>
        <begin position="124"/>
        <end position="143"/>
    </location>
</feature>